<dbReference type="InterPro" id="IPR035901">
    <property type="entry name" value="GIY-YIG_endonuc_sf"/>
</dbReference>
<dbReference type="Proteomes" id="UP000177039">
    <property type="component" value="Unassembled WGS sequence"/>
</dbReference>
<dbReference type="Pfam" id="PF01541">
    <property type="entry name" value="GIY-YIG"/>
    <property type="match status" value="1"/>
</dbReference>
<comment type="similarity">
    <text evidence="1">Belongs to the UPF0213 family.</text>
</comment>
<evidence type="ECO:0000259" key="2">
    <source>
        <dbReference type="PROSITE" id="PS50164"/>
    </source>
</evidence>
<evidence type="ECO:0000313" key="4">
    <source>
        <dbReference type="Proteomes" id="UP000177039"/>
    </source>
</evidence>
<dbReference type="CDD" id="cd10449">
    <property type="entry name" value="GIY-YIG_SLX1_like"/>
    <property type="match status" value="1"/>
</dbReference>
<dbReference type="InterPro" id="IPR000305">
    <property type="entry name" value="GIY-YIG_endonuc"/>
</dbReference>
<dbReference type="EMBL" id="MFBT01000001">
    <property type="protein sequence ID" value="OGE00351.1"/>
    <property type="molecule type" value="Genomic_DNA"/>
</dbReference>
<protein>
    <recommendedName>
        <fullName evidence="2">GIY-YIG domain-containing protein</fullName>
    </recommendedName>
</protein>
<dbReference type="InterPro" id="IPR050190">
    <property type="entry name" value="UPF0213_domain"/>
</dbReference>
<accession>A0A1F5H889</accession>
<dbReference type="SUPFAM" id="SSF82771">
    <property type="entry name" value="GIY-YIG endonuclease"/>
    <property type="match status" value="1"/>
</dbReference>
<proteinExistence type="inferred from homology"/>
<organism evidence="3 4">
    <name type="scientific">Candidatus Curtissbacteria bacterium RIFCSPLOWO2_01_FULL_42_50</name>
    <dbReference type="NCBI Taxonomy" id="1797730"/>
    <lineage>
        <taxon>Bacteria</taxon>
        <taxon>Candidatus Curtissiibacteriota</taxon>
    </lineage>
</organism>
<dbReference type="PANTHER" id="PTHR34477">
    <property type="entry name" value="UPF0213 PROTEIN YHBQ"/>
    <property type="match status" value="1"/>
</dbReference>
<sequence length="104" mass="12408">MYFVYLLQSLKDNKFYIGQTENVVQRLAIHNSGQVISTKSRRPFRLVGYKTFDFRNEARWFEYNLKNHSDKKRKFINELRNKGLRPLGSWRKVSDPEGLRPGGR</sequence>
<evidence type="ECO:0000256" key="1">
    <source>
        <dbReference type="ARBA" id="ARBA00007435"/>
    </source>
</evidence>
<dbReference type="AlphaFoldDB" id="A0A1F5H889"/>
<reference evidence="3 4" key="1">
    <citation type="journal article" date="2016" name="Nat. Commun.">
        <title>Thousands of microbial genomes shed light on interconnected biogeochemical processes in an aquifer system.</title>
        <authorList>
            <person name="Anantharaman K."/>
            <person name="Brown C.T."/>
            <person name="Hug L.A."/>
            <person name="Sharon I."/>
            <person name="Castelle C.J."/>
            <person name="Probst A.J."/>
            <person name="Thomas B.C."/>
            <person name="Singh A."/>
            <person name="Wilkins M.J."/>
            <person name="Karaoz U."/>
            <person name="Brodie E.L."/>
            <person name="Williams K.H."/>
            <person name="Hubbard S.S."/>
            <person name="Banfield J.F."/>
        </authorList>
    </citation>
    <scope>NUCLEOTIDE SEQUENCE [LARGE SCALE GENOMIC DNA]</scope>
</reference>
<dbReference type="PROSITE" id="PS50164">
    <property type="entry name" value="GIY_YIG"/>
    <property type="match status" value="1"/>
</dbReference>
<feature type="domain" description="GIY-YIG" evidence="2">
    <location>
        <begin position="1"/>
        <end position="77"/>
    </location>
</feature>
<dbReference type="PANTHER" id="PTHR34477:SF1">
    <property type="entry name" value="UPF0213 PROTEIN YHBQ"/>
    <property type="match status" value="1"/>
</dbReference>
<comment type="caution">
    <text evidence="3">The sequence shown here is derived from an EMBL/GenBank/DDBJ whole genome shotgun (WGS) entry which is preliminary data.</text>
</comment>
<evidence type="ECO:0000313" key="3">
    <source>
        <dbReference type="EMBL" id="OGE00351.1"/>
    </source>
</evidence>
<gene>
    <name evidence="3" type="ORF">A3B54_01420</name>
</gene>
<dbReference type="Gene3D" id="3.40.1440.10">
    <property type="entry name" value="GIY-YIG endonuclease"/>
    <property type="match status" value="1"/>
</dbReference>
<name>A0A1F5H889_9BACT</name>